<dbReference type="Gene3D" id="3.40.50.720">
    <property type="entry name" value="NAD(P)-binding Rossmann-like Domain"/>
    <property type="match status" value="1"/>
</dbReference>
<accession>A0A7K3QQA8</accession>
<dbReference type="Pfam" id="PF00106">
    <property type="entry name" value="adh_short"/>
    <property type="match status" value="1"/>
</dbReference>
<comment type="caution">
    <text evidence="3">The sequence shown here is derived from an EMBL/GenBank/DDBJ whole genome shotgun (WGS) entry which is preliminary data.</text>
</comment>
<dbReference type="AlphaFoldDB" id="A0A7K3QQA8"/>
<name>A0A7K3QQA8_9ACTN</name>
<evidence type="ECO:0000256" key="1">
    <source>
        <dbReference type="ARBA" id="ARBA00006484"/>
    </source>
</evidence>
<dbReference type="PANTHER" id="PTHR43008:SF4">
    <property type="entry name" value="CHAIN DEHYDROGENASE, PUTATIVE (AFU_ORTHOLOGUE AFUA_4G08710)-RELATED"/>
    <property type="match status" value="1"/>
</dbReference>
<evidence type="ECO:0000313" key="4">
    <source>
        <dbReference type="Proteomes" id="UP000470520"/>
    </source>
</evidence>
<dbReference type="PANTHER" id="PTHR43008">
    <property type="entry name" value="BENZIL REDUCTASE"/>
    <property type="match status" value="1"/>
</dbReference>
<keyword evidence="2" id="KW-0560">Oxidoreductase</keyword>
<sequence>MTTHRPSTDPFDLSGRVAVVTGAARDIGRSAAVALAAAGADVAGLDIVAEVSPRMDFAPAEPADLDKTGRAARAHGRKWLPLQADIRDIASLRAAAERVVAEWGGIDVVLANAGIQGQHGTKR</sequence>
<dbReference type="RefSeq" id="WP_164187854.1">
    <property type="nucleotide sequence ID" value="NZ_JAAGMR010000123.1"/>
</dbReference>
<dbReference type="Proteomes" id="UP000470520">
    <property type="component" value="Unassembled WGS sequence"/>
</dbReference>
<evidence type="ECO:0000313" key="3">
    <source>
        <dbReference type="EMBL" id="NEB92013.1"/>
    </source>
</evidence>
<reference evidence="3 4" key="1">
    <citation type="submission" date="2020-01" db="EMBL/GenBank/DDBJ databases">
        <title>Insect and environment-associated Actinomycetes.</title>
        <authorList>
            <person name="Currrie C."/>
            <person name="Chevrette M."/>
            <person name="Carlson C."/>
            <person name="Stubbendieck R."/>
            <person name="Wendt-Pienkowski E."/>
        </authorList>
    </citation>
    <scope>NUCLEOTIDE SEQUENCE [LARGE SCALE GENOMIC DNA]</scope>
    <source>
        <strain evidence="3 4">SID7754</strain>
    </source>
</reference>
<dbReference type="InterPro" id="IPR036291">
    <property type="entry name" value="NAD(P)-bd_dom_sf"/>
</dbReference>
<organism evidence="3 4">
    <name type="scientific">Streptomyces bauhiniae</name>
    <dbReference type="NCBI Taxonomy" id="2340725"/>
    <lineage>
        <taxon>Bacteria</taxon>
        <taxon>Bacillati</taxon>
        <taxon>Actinomycetota</taxon>
        <taxon>Actinomycetes</taxon>
        <taxon>Kitasatosporales</taxon>
        <taxon>Streptomycetaceae</taxon>
        <taxon>Streptomyces</taxon>
    </lineage>
</organism>
<dbReference type="InterPro" id="IPR002347">
    <property type="entry name" value="SDR_fam"/>
</dbReference>
<dbReference type="GO" id="GO:0050664">
    <property type="term" value="F:oxidoreductase activity, acting on NAD(P)H, oxygen as acceptor"/>
    <property type="evidence" value="ECO:0007669"/>
    <property type="project" value="TreeGrafter"/>
</dbReference>
<dbReference type="EMBL" id="JAAGMR010000123">
    <property type="protein sequence ID" value="NEB92013.1"/>
    <property type="molecule type" value="Genomic_DNA"/>
</dbReference>
<protein>
    <submittedName>
        <fullName evidence="3">SDR family NAD(P)-dependent oxidoreductase</fullName>
    </submittedName>
</protein>
<gene>
    <name evidence="3" type="ORF">G3I21_09810</name>
</gene>
<dbReference type="SUPFAM" id="SSF51735">
    <property type="entry name" value="NAD(P)-binding Rossmann-fold domains"/>
    <property type="match status" value="1"/>
</dbReference>
<proteinExistence type="inferred from homology"/>
<dbReference type="PRINTS" id="PR00081">
    <property type="entry name" value="GDHRDH"/>
</dbReference>
<comment type="similarity">
    <text evidence="1">Belongs to the short-chain dehydrogenases/reductases (SDR) family.</text>
</comment>
<evidence type="ECO:0000256" key="2">
    <source>
        <dbReference type="ARBA" id="ARBA00023002"/>
    </source>
</evidence>